<proteinExistence type="predicted"/>
<reference evidence="3" key="2">
    <citation type="submission" date="2015-01" db="EMBL/GenBank/DDBJ databases">
        <title>Evolutionary Origins and Diversification of the Mycorrhizal Mutualists.</title>
        <authorList>
            <consortium name="DOE Joint Genome Institute"/>
            <consortium name="Mycorrhizal Genomics Consortium"/>
            <person name="Kohler A."/>
            <person name="Kuo A."/>
            <person name="Nagy L.G."/>
            <person name="Floudas D."/>
            <person name="Copeland A."/>
            <person name="Barry K.W."/>
            <person name="Cichocki N."/>
            <person name="Veneault-Fourrey C."/>
            <person name="LaButti K."/>
            <person name="Lindquist E.A."/>
            <person name="Lipzen A."/>
            <person name="Lundell T."/>
            <person name="Morin E."/>
            <person name="Murat C."/>
            <person name="Riley R."/>
            <person name="Ohm R."/>
            <person name="Sun H."/>
            <person name="Tunlid A."/>
            <person name="Henrissat B."/>
            <person name="Grigoriev I.V."/>
            <person name="Hibbett D.S."/>
            <person name="Martin F."/>
        </authorList>
    </citation>
    <scope>NUCLEOTIDE SEQUENCE [LARGE SCALE GENOMIC DNA]</scope>
    <source>
        <strain evidence="3">F 1598</strain>
    </source>
</reference>
<feature type="compositionally biased region" description="Basic and acidic residues" evidence="1">
    <location>
        <begin position="147"/>
        <end position="162"/>
    </location>
</feature>
<name>A0A0C3FC02_PILCF</name>
<reference evidence="2 3" key="1">
    <citation type="submission" date="2014-04" db="EMBL/GenBank/DDBJ databases">
        <authorList>
            <consortium name="DOE Joint Genome Institute"/>
            <person name="Kuo A."/>
            <person name="Tarkka M."/>
            <person name="Buscot F."/>
            <person name="Kohler A."/>
            <person name="Nagy L.G."/>
            <person name="Floudas D."/>
            <person name="Copeland A."/>
            <person name="Barry K.W."/>
            <person name="Cichocki N."/>
            <person name="Veneault-Fourrey C."/>
            <person name="LaButti K."/>
            <person name="Lindquist E.A."/>
            <person name="Lipzen A."/>
            <person name="Lundell T."/>
            <person name="Morin E."/>
            <person name="Murat C."/>
            <person name="Sun H."/>
            <person name="Tunlid A."/>
            <person name="Henrissat B."/>
            <person name="Grigoriev I.V."/>
            <person name="Hibbett D.S."/>
            <person name="Martin F."/>
            <person name="Nordberg H.P."/>
            <person name="Cantor M.N."/>
            <person name="Hua S.X."/>
        </authorList>
    </citation>
    <scope>NUCLEOTIDE SEQUENCE [LARGE SCALE GENOMIC DNA]</scope>
    <source>
        <strain evidence="2 3">F 1598</strain>
    </source>
</reference>
<dbReference type="AlphaFoldDB" id="A0A0C3FC02"/>
<dbReference type="EMBL" id="KN833026">
    <property type="protein sequence ID" value="KIM77276.1"/>
    <property type="molecule type" value="Genomic_DNA"/>
</dbReference>
<feature type="region of interest" description="Disordered" evidence="1">
    <location>
        <begin position="138"/>
        <end position="173"/>
    </location>
</feature>
<evidence type="ECO:0000256" key="1">
    <source>
        <dbReference type="SAM" id="MobiDB-lite"/>
    </source>
</evidence>
<dbReference type="HOGENOM" id="CLU_1548200_0_0_1"/>
<evidence type="ECO:0000313" key="3">
    <source>
        <dbReference type="Proteomes" id="UP000054166"/>
    </source>
</evidence>
<sequence length="173" mass="19035">MRSLEGRPADAQKMTSWSSLPRLTSDIPINVVRSVVMAEGSVVDGYKLDEEGSIVRTGVAENEEQQAGEDDAEASVIVPAAELGRGRQVKIGSKRSVDKMEDGDVMMMQDSSMQDEKEKDVRDVFELSQLLFIMGDKQAAANSPNRAAKDREELDQVARNAEDEIGNQKCEED</sequence>
<protein>
    <submittedName>
        <fullName evidence="2">Uncharacterized protein</fullName>
    </submittedName>
</protein>
<dbReference type="Proteomes" id="UP000054166">
    <property type="component" value="Unassembled WGS sequence"/>
</dbReference>
<gene>
    <name evidence="2" type="ORF">PILCRDRAFT_91177</name>
</gene>
<evidence type="ECO:0000313" key="2">
    <source>
        <dbReference type="EMBL" id="KIM77276.1"/>
    </source>
</evidence>
<accession>A0A0C3FC02</accession>
<organism evidence="2 3">
    <name type="scientific">Piloderma croceum (strain F 1598)</name>
    <dbReference type="NCBI Taxonomy" id="765440"/>
    <lineage>
        <taxon>Eukaryota</taxon>
        <taxon>Fungi</taxon>
        <taxon>Dikarya</taxon>
        <taxon>Basidiomycota</taxon>
        <taxon>Agaricomycotina</taxon>
        <taxon>Agaricomycetes</taxon>
        <taxon>Agaricomycetidae</taxon>
        <taxon>Atheliales</taxon>
        <taxon>Atheliaceae</taxon>
        <taxon>Piloderma</taxon>
    </lineage>
</organism>
<keyword evidence="3" id="KW-1185">Reference proteome</keyword>
<dbReference type="InParanoid" id="A0A0C3FC02"/>